<accession>A0A699IBM6</accession>
<feature type="compositionally biased region" description="Polar residues" evidence="1">
    <location>
        <begin position="121"/>
        <end position="131"/>
    </location>
</feature>
<name>A0A699IBM6_TANCI</name>
<proteinExistence type="predicted"/>
<dbReference type="EMBL" id="BKCJ010248622">
    <property type="protein sequence ID" value="GEZ17328.1"/>
    <property type="molecule type" value="Genomic_DNA"/>
</dbReference>
<protein>
    <submittedName>
        <fullName evidence="2">Ulp1 protease family, C-terminal catalytic domain-containing protein</fullName>
    </submittedName>
</protein>
<keyword evidence="2" id="KW-0645">Protease</keyword>
<reference evidence="2" key="1">
    <citation type="journal article" date="2019" name="Sci. Rep.">
        <title>Draft genome of Tanacetum cinerariifolium, the natural source of mosquito coil.</title>
        <authorList>
            <person name="Yamashiro T."/>
            <person name="Shiraishi A."/>
            <person name="Satake H."/>
            <person name="Nakayama K."/>
        </authorList>
    </citation>
    <scope>NUCLEOTIDE SEQUENCE</scope>
</reference>
<feature type="region of interest" description="Disordered" evidence="1">
    <location>
        <begin position="61"/>
        <end position="131"/>
    </location>
</feature>
<dbReference type="AlphaFoldDB" id="A0A699IBM6"/>
<comment type="caution">
    <text evidence="2">The sequence shown here is derived from an EMBL/GenBank/DDBJ whole genome shotgun (WGS) entry which is preliminary data.</text>
</comment>
<dbReference type="GO" id="GO:0006508">
    <property type="term" value="P:proteolysis"/>
    <property type="evidence" value="ECO:0007669"/>
    <property type="project" value="UniProtKB-KW"/>
</dbReference>
<gene>
    <name evidence="2" type="ORF">Tci_489301</name>
</gene>
<keyword evidence="2" id="KW-0378">Hydrolase</keyword>
<sequence>MKDELKSSDFWEEIRAELKEELRNEMQLEHNLFSPREDDVSNSVHMKSSLNSTTIMVRNETKAQQNESFSPRQERNRNSVQMRSNISSTKASKGRNNKVNRMSRFQQGKLMSRARSRGVNVPSSVQRRSNLSSTTRIIREEHQGEQNESISTRQVDVLSSVHRRSSLISTTSIIKLPCIKEETYCCLYIPNSVLTGEKVACATATVETEKAANKKSLQALEDEVLSNRPQSVIDGYNKWMSRGYYAEPYAISVNKKVPWSNERPLENKELNTIIGAWFTLWRD</sequence>
<evidence type="ECO:0000256" key="1">
    <source>
        <dbReference type="SAM" id="MobiDB-lite"/>
    </source>
</evidence>
<feature type="compositionally biased region" description="Polar residues" evidence="1">
    <location>
        <begin position="61"/>
        <end position="71"/>
    </location>
</feature>
<dbReference type="GO" id="GO:0008233">
    <property type="term" value="F:peptidase activity"/>
    <property type="evidence" value="ECO:0007669"/>
    <property type="project" value="UniProtKB-KW"/>
</dbReference>
<organism evidence="2">
    <name type="scientific">Tanacetum cinerariifolium</name>
    <name type="common">Dalmatian daisy</name>
    <name type="synonym">Chrysanthemum cinerariifolium</name>
    <dbReference type="NCBI Taxonomy" id="118510"/>
    <lineage>
        <taxon>Eukaryota</taxon>
        <taxon>Viridiplantae</taxon>
        <taxon>Streptophyta</taxon>
        <taxon>Embryophyta</taxon>
        <taxon>Tracheophyta</taxon>
        <taxon>Spermatophyta</taxon>
        <taxon>Magnoliopsida</taxon>
        <taxon>eudicotyledons</taxon>
        <taxon>Gunneridae</taxon>
        <taxon>Pentapetalae</taxon>
        <taxon>asterids</taxon>
        <taxon>campanulids</taxon>
        <taxon>Asterales</taxon>
        <taxon>Asteraceae</taxon>
        <taxon>Asteroideae</taxon>
        <taxon>Anthemideae</taxon>
        <taxon>Anthemidinae</taxon>
        <taxon>Tanacetum</taxon>
    </lineage>
</organism>
<evidence type="ECO:0000313" key="2">
    <source>
        <dbReference type="EMBL" id="GEZ17328.1"/>
    </source>
</evidence>
<feature type="compositionally biased region" description="Polar residues" evidence="1">
    <location>
        <begin position="78"/>
        <end position="91"/>
    </location>
</feature>